<feature type="domain" description="Reverse transcriptase" evidence="1">
    <location>
        <begin position="1"/>
        <end position="119"/>
    </location>
</feature>
<name>A0A2D4LS95_9SAUR</name>
<proteinExistence type="predicted"/>
<sequence>MGLSSHICCWIKDFLTNRPQTVRIGSYFSSTLALSTGYPQGCLLSSLLYSLYTYDCTPSCPTNSIIKFADDTTLVGLISGEDETAYRSEVLRLVLWCKSHNLTPEHQKDQRIDYRLQKM</sequence>
<evidence type="ECO:0000259" key="1">
    <source>
        <dbReference type="PROSITE" id="PS50878"/>
    </source>
</evidence>
<accession>A0A2D4LS95</accession>
<reference evidence="2" key="2">
    <citation type="submission" date="2017-11" db="EMBL/GenBank/DDBJ databases">
        <title>Coralsnake Venomics: Analyses of Venom Gland Transcriptomes and Proteomes of Six Brazilian Taxa.</title>
        <authorList>
            <person name="Aird S.D."/>
            <person name="Jorge da Silva N."/>
            <person name="Qiu L."/>
            <person name="Villar-Briones A."/>
            <person name="Aparecida-Saddi V."/>
            <person name="Campos-Telles M.P."/>
            <person name="Grau M."/>
            <person name="Mikheyev A.S."/>
        </authorList>
    </citation>
    <scope>NUCLEOTIDE SEQUENCE</scope>
    <source>
        <tissue evidence="2">Venom_gland</tissue>
    </source>
</reference>
<dbReference type="Pfam" id="PF00078">
    <property type="entry name" value="RVT_1"/>
    <property type="match status" value="1"/>
</dbReference>
<protein>
    <recommendedName>
        <fullName evidence="1">Reverse transcriptase domain-containing protein</fullName>
    </recommendedName>
</protein>
<dbReference type="PROSITE" id="PS50878">
    <property type="entry name" value="RT_POL"/>
    <property type="match status" value="1"/>
</dbReference>
<dbReference type="AlphaFoldDB" id="A0A2D4LS95"/>
<reference evidence="2" key="1">
    <citation type="submission" date="2017-07" db="EMBL/GenBank/DDBJ databases">
        <authorList>
            <person name="Mikheyev A."/>
            <person name="Grau M."/>
        </authorList>
    </citation>
    <scope>NUCLEOTIDE SEQUENCE</scope>
    <source>
        <tissue evidence="2">Venom_gland</tissue>
    </source>
</reference>
<dbReference type="EMBL" id="IACM01035582">
    <property type="protein sequence ID" value="LAB23904.1"/>
    <property type="molecule type" value="Transcribed_RNA"/>
</dbReference>
<organism evidence="2">
    <name type="scientific">Micrurus spixii</name>
    <name type="common">Amazon coral snake</name>
    <dbReference type="NCBI Taxonomy" id="129469"/>
    <lineage>
        <taxon>Eukaryota</taxon>
        <taxon>Metazoa</taxon>
        <taxon>Chordata</taxon>
        <taxon>Craniata</taxon>
        <taxon>Vertebrata</taxon>
        <taxon>Euteleostomi</taxon>
        <taxon>Lepidosauria</taxon>
        <taxon>Squamata</taxon>
        <taxon>Bifurcata</taxon>
        <taxon>Unidentata</taxon>
        <taxon>Episquamata</taxon>
        <taxon>Toxicofera</taxon>
        <taxon>Serpentes</taxon>
        <taxon>Colubroidea</taxon>
        <taxon>Elapidae</taxon>
        <taxon>Elapinae</taxon>
        <taxon>Micrurus</taxon>
    </lineage>
</organism>
<evidence type="ECO:0000313" key="2">
    <source>
        <dbReference type="EMBL" id="LAB23904.1"/>
    </source>
</evidence>
<dbReference type="InterPro" id="IPR000477">
    <property type="entry name" value="RT_dom"/>
</dbReference>